<sequence length="385" mass="43574">MKKESLVYIIIIIVLSTLSARAVNNMITTTVPLLAKYDLNMDEVYVGILSASFSIFTLISTTFINPFLVSFKRKIVFILSSILIIPLLVLLYMSNQITIWIVFPITGFIYGFIMPNLITFASLGNSRRESERLLNIYSTSLSLSLVIGPILETILLKQYNYRDIFLLFLPLAIPLAILSKYVKFPEIKNEIKGFNTFKNDGLIAAILSITSYNIPFAVITTFIAIYAKELFNVENFAAYSVFIPFFFISFLTRFYMALRPFNNLRKPMLISIFLTIIGIITVSFSPNFLTLLIGMLILGVPHGSIFPMSTVMITRSTSVSERNAANSFFLAYNNILFTISPIIYGYLVALLRSNYRLSFALLLIPLSISAILLIKLYWKNKILLG</sequence>
<feature type="transmembrane region" description="Helical" evidence="1">
    <location>
        <begin position="75"/>
        <end position="93"/>
    </location>
</feature>
<dbReference type="InterPro" id="IPR052714">
    <property type="entry name" value="MFS_Exporter"/>
</dbReference>
<evidence type="ECO:0000259" key="2">
    <source>
        <dbReference type="PROSITE" id="PS50850"/>
    </source>
</evidence>
<feature type="transmembrane region" description="Helical" evidence="1">
    <location>
        <begin position="202"/>
        <end position="225"/>
    </location>
</feature>
<dbReference type="InterPro" id="IPR011701">
    <property type="entry name" value="MFS"/>
</dbReference>
<feature type="transmembrane region" description="Helical" evidence="1">
    <location>
        <begin position="268"/>
        <end position="285"/>
    </location>
</feature>
<dbReference type="GO" id="GO:0022857">
    <property type="term" value="F:transmembrane transporter activity"/>
    <property type="evidence" value="ECO:0007669"/>
    <property type="project" value="InterPro"/>
</dbReference>
<keyword evidence="4" id="KW-1185">Reference proteome</keyword>
<feature type="transmembrane region" description="Helical" evidence="1">
    <location>
        <begin position="44"/>
        <end position="68"/>
    </location>
</feature>
<organism evidence="3 4">
    <name type="scientific">Saccharolobus caldissimus</name>
    <dbReference type="NCBI Taxonomy" id="1702097"/>
    <lineage>
        <taxon>Archaea</taxon>
        <taxon>Thermoproteota</taxon>
        <taxon>Thermoprotei</taxon>
        <taxon>Sulfolobales</taxon>
        <taxon>Sulfolobaceae</taxon>
        <taxon>Saccharolobus</taxon>
    </lineage>
</organism>
<feature type="transmembrane region" description="Helical" evidence="1">
    <location>
        <begin position="99"/>
        <end position="121"/>
    </location>
</feature>
<feature type="transmembrane region" description="Helical" evidence="1">
    <location>
        <begin position="237"/>
        <end position="256"/>
    </location>
</feature>
<dbReference type="PROSITE" id="PS50850">
    <property type="entry name" value="MFS"/>
    <property type="match status" value="1"/>
</dbReference>
<reference evidence="3 4" key="1">
    <citation type="journal article" date="2022" name="Microbiol. Resour. Announc.">
        <title>Complete Genome Sequence of the Hyperthermophilic and Acidophilic Archaeon Saccharolobus caldissimus Strain HS-3T.</title>
        <authorList>
            <person name="Sakai H.D."/>
            <person name="Kurosawa N."/>
        </authorList>
    </citation>
    <scope>NUCLEOTIDE SEQUENCE [LARGE SCALE GENOMIC DNA]</scope>
    <source>
        <strain evidence="3 4">JCM32116</strain>
    </source>
</reference>
<protein>
    <submittedName>
        <fullName evidence="3">MFS transporter</fullName>
    </submittedName>
</protein>
<feature type="transmembrane region" description="Helical" evidence="1">
    <location>
        <begin position="133"/>
        <end position="152"/>
    </location>
</feature>
<dbReference type="RefSeq" id="WP_229569425.1">
    <property type="nucleotide sequence ID" value="NZ_AP025226.1"/>
</dbReference>
<dbReference type="PANTHER" id="PTHR23531:SF1">
    <property type="entry name" value="QUINOLENE RESISTANCE PROTEIN NORA"/>
    <property type="match status" value="1"/>
</dbReference>
<evidence type="ECO:0000256" key="1">
    <source>
        <dbReference type="SAM" id="Phobius"/>
    </source>
</evidence>
<dbReference type="KEGG" id="scas:SACC_20900"/>
<dbReference type="EMBL" id="AP025226">
    <property type="protein sequence ID" value="BDB99073.1"/>
    <property type="molecule type" value="Genomic_DNA"/>
</dbReference>
<feature type="transmembrane region" description="Helical" evidence="1">
    <location>
        <begin position="359"/>
        <end position="378"/>
    </location>
</feature>
<accession>A0AAQ4CTE2</accession>
<dbReference type="Pfam" id="PF07690">
    <property type="entry name" value="MFS_1"/>
    <property type="match status" value="2"/>
</dbReference>
<dbReference type="InterPro" id="IPR020846">
    <property type="entry name" value="MFS_dom"/>
</dbReference>
<dbReference type="InterPro" id="IPR036259">
    <property type="entry name" value="MFS_trans_sf"/>
</dbReference>
<proteinExistence type="predicted"/>
<dbReference type="GeneID" id="68866821"/>
<dbReference type="SUPFAM" id="SSF103473">
    <property type="entry name" value="MFS general substrate transporter"/>
    <property type="match status" value="1"/>
</dbReference>
<name>A0AAQ4CTE2_9CREN</name>
<keyword evidence="1" id="KW-0812">Transmembrane</keyword>
<keyword evidence="1" id="KW-1133">Transmembrane helix</keyword>
<dbReference type="Proteomes" id="UP001319921">
    <property type="component" value="Chromosome"/>
</dbReference>
<dbReference type="PANTHER" id="PTHR23531">
    <property type="entry name" value="QUINOLENE RESISTANCE PROTEIN NORA"/>
    <property type="match status" value="1"/>
</dbReference>
<dbReference type="AlphaFoldDB" id="A0AAQ4CTE2"/>
<evidence type="ECO:0000313" key="4">
    <source>
        <dbReference type="Proteomes" id="UP001319921"/>
    </source>
</evidence>
<feature type="domain" description="Major facilitator superfamily (MFS) profile" evidence="2">
    <location>
        <begin position="201"/>
        <end position="385"/>
    </location>
</feature>
<feature type="transmembrane region" description="Helical" evidence="1">
    <location>
        <begin position="164"/>
        <end position="182"/>
    </location>
</feature>
<feature type="transmembrane region" description="Helical" evidence="1">
    <location>
        <begin position="325"/>
        <end position="347"/>
    </location>
</feature>
<dbReference type="Gene3D" id="1.20.1250.20">
    <property type="entry name" value="MFS general substrate transporter like domains"/>
    <property type="match status" value="2"/>
</dbReference>
<keyword evidence="1" id="KW-0472">Membrane</keyword>
<evidence type="ECO:0000313" key="3">
    <source>
        <dbReference type="EMBL" id="BDB99073.1"/>
    </source>
</evidence>
<gene>
    <name evidence="3" type="ORF">SACC_20900</name>
</gene>